<reference evidence="3" key="1">
    <citation type="journal article" date="2021" name="PeerJ">
        <title>Extensive microbial diversity within the chicken gut microbiome revealed by metagenomics and culture.</title>
        <authorList>
            <person name="Gilroy R."/>
            <person name="Ravi A."/>
            <person name="Getino M."/>
            <person name="Pursley I."/>
            <person name="Horton D.L."/>
            <person name="Alikhan N.F."/>
            <person name="Baker D."/>
            <person name="Gharbi K."/>
            <person name="Hall N."/>
            <person name="Watson M."/>
            <person name="Adriaenssens E.M."/>
            <person name="Foster-Nyarko E."/>
            <person name="Jarju S."/>
            <person name="Secka A."/>
            <person name="Antonio M."/>
            <person name="Oren A."/>
            <person name="Chaudhuri R.R."/>
            <person name="La Ragione R."/>
            <person name="Hildebrand F."/>
            <person name="Pallen M.J."/>
        </authorList>
    </citation>
    <scope>NUCLEOTIDE SEQUENCE</scope>
    <source>
        <strain evidence="3">1647</strain>
    </source>
</reference>
<proteinExistence type="predicted"/>
<dbReference type="Proteomes" id="UP000775129">
    <property type="component" value="Unassembled WGS sequence"/>
</dbReference>
<dbReference type="PROSITE" id="PS51257">
    <property type="entry name" value="PROKAR_LIPOPROTEIN"/>
    <property type="match status" value="1"/>
</dbReference>
<dbReference type="EMBL" id="DYWO01000470">
    <property type="protein sequence ID" value="HJF51202.1"/>
    <property type="molecule type" value="Genomic_DNA"/>
</dbReference>
<dbReference type="AlphaFoldDB" id="A0A921KRZ2"/>
<evidence type="ECO:0000313" key="3">
    <source>
        <dbReference type="EMBL" id="HJF51202.1"/>
    </source>
</evidence>
<feature type="compositionally biased region" description="Acidic residues" evidence="1">
    <location>
        <begin position="53"/>
        <end position="68"/>
    </location>
</feature>
<feature type="region of interest" description="Disordered" evidence="1">
    <location>
        <begin position="28"/>
        <end position="80"/>
    </location>
</feature>
<sequence>MTKAAITTIGAALLAAAALALSGCSYPGDDEDRAAFHAEAQDPVPSAPATEPTEPETPAEETGDESTEEGGQGEKSGATADLGVEDGHVQYLRAIQNFSPALERWVLDEEAGEVTYGIVNCAGQTKSEGVATLERVDGGDGAAFEATWIGKSPLENVAAESIRVEITEDTLKNFADVATSRTDIEASNFASMCAEVGETAADFVF</sequence>
<reference evidence="3" key="2">
    <citation type="submission" date="2021-09" db="EMBL/GenBank/DDBJ databases">
        <authorList>
            <person name="Gilroy R."/>
        </authorList>
    </citation>
    <scope>NUCLEOTIDE SEQUENCE</scope>
    <source>
        <strain evidence="3">1647</strain>
    </source>
</reference>
<organism evidence="3 4">
    <name type="scientific">Brachybacterium paraconglomeratum</name>
    <dbReference type="NCBI Taxonomy" id="173362"/>
    <lineage>
        <taxon>Bacteria</taxon>
        <taxon>Bacillati</taxon>
        <taxon>Actinomycetota</taxon>
        <taxon>Actinomycetes</taxon>
        <taxon>Micrococcales</taxon>
        <taxon>Dermabacteraceae</taxon>
        <taxon>Brachybacterium</taxon>
    </lineage>
</organism>
<gene>
    <name evidence="3" type="ORF">K8W24_15680</name>
</gene>
<evidence type="ECO:0000256" key="1">
    <source>
        <dbReference type="SAM" id="MobiDB-lite"/>
    </source>
</evidence>
<accession>A0A921KRZ2</accession>
<feature type="chain" id="PRO_5038519896" evidence="2">
    <location>
        <begin position="28"/>
        <end position="205"/>
    </location>
</feature>
<protein>
    <submittedName>
        <fullName evidence="3">Uncharacterized protein</fullName>
    </submittedName>
</protein>
<keyword evidence="2" id="KW-0732">Signal</keyword>
<feature type="signal peptide" evidence="2">
    <location>
        <begin position="1"/>
        <end position="27"/>
    </location>
</feature>
<evidence type="ECO:0000313" key="4">
    <source>
        <dbReference type="Proteomes" id="UP000775129"/>
    </source>
</evidence>
<name>A0A921KRZ2_9MICO</name>
<evidence type="ECO:0000256" key="2">
    <source>
        <dbReference type="SAM" id="SignalP"/>
    </source>
</evidence>
<comment type="caution">
    <text evidence="3">The sequence shown here is derived from an EMBL/GenBank/DDBJ whole genome shotgun (WGS) entry which is preliminary data.</text>
</comment>